<keyword evidence="2 8" id="KW-0378">Hydrolase</keyword>
<dbReference type="PROSITE" id="PS00041">
    <property type="entry name" value="HTH_ARAC_FAMILY_1"/>
    <property type="match status" value="1"/>
</dbReference>
<dbReference type="Gene3D" id="2.60.40.1500">
    <property type="entry name" value="Glycosyl hydrolase domain, family 39"/>
    <property type="match status" value="1"/>
</dbReference>
<dbReference type="InterPro" id="IPR017853">
    <property type="entry name" value="GH"/>
</dbReference>
<dbReference type="GO" id="GO:0005975">
    <property type="term" value="P:carbohydrate metabolic process"/>
    <property type="evidence" value="ECO:0007669"/>
    <property type="project" value="InterPro"/>
</dbReference>
<keyword evidence="5" id="KW-0804">Transcription</keyword>
<dbReference type="AlphaFoldDB" id="A0A0L6JQN4"/>
<dbReference type="GO" id="GO:0043565">
    <property type="term" value="F:sequence-specific DNA binding"/>
    <property type="evidence" value="ECO:0007669"/>
    <property type="project" value="InterPro"/>
</dbReference>
<dbReference type="InterPro" id="IPR014710">
    <property type="entry name" value="RmlC-like_jellyroll"/>
</dbReference>
<reference evidence="9" key="1">
    <citation type="submission" date="2015-07" db="EMBL/GenBank/DDBJ databases">
        <title>Near-Complete Genome Sequence of the Cellulolytic Bacterium Bacteroides (Pseudobacteroides) cellulosolvens ATCC 35603.</title>
        <authorList>
            <person name="Dassa B."/>
            <person name="Utturkar S.M."/>
            <person name="Klingeman D.M."/>
            <person name="Hurt R.A."/>
            <person name="Keller M."/>
            <person name="Xu J."/>
            <person name="Reddy Y.H.K."/>
            <person name="Borovok I."/>
            <person name="Grinberg I.R."/>
            <person name="Lamed R."/>
            <person name="Zhivin O."/>
            <person name="Bayer E.A."/>
            <person name="Brown S.D."/>
        </authorList>
    </citation>
    <scope>NUCLEOTIDE SEQUENCE [LARGE SCALE GENOMIC DNA]</scope>
    <source>
        <strain evidence="9">DSM 2933</strain>
    </source>
</reference>
<dbReference type="Gene3D" id="2.60.120.10">
    <property type="entry name" value="Jelly Rolls"/>
    <property type="match status" value="1"/>
</dbReference>
<dbReference type="STRING" id="398512.Bccel_3422"/>
<sequence>MHYTYEAIEYKNNIPYNLFINKVGQVQRHLHQSIEILLILTGNIQVIVEDKSYFLSEEDVILINSNNVHELFSENCTMLGLQIDLSQFESQLIDEKKVLFECNSAEYKNKDAFNEIRSLLARLFKISVEKYGSYEGISTNEILRKAVIYKLLYVIAARFKSDKAPNNQIQTQKNVDRMEKILNYINNHYHENVTLNKLAEMEQLSAAYLSRYFEKNMSINFLSYLHKVRLAYAANEIISTDLHIDTIAQKTGFPNARALTSSFKKAYGMLPSLYRKQNQLLSIPLKREEKSNSINYNDIEQSDYLPKLMAYLPERNSLENEEFDNKGLYLECQIDISKPGKKLCRSFKNLLSFGRTRELLYGDIQEILKTIQKEIGFEYIKLNDIISDDFVCIDKIIDFLLSIKLKPFILYSFISGCTAKANKENSNDNIFIISSPKDIENFTYIVNKLTRHFIERYGIYEVSTWLFALYDISSSNESEDLSLEVYKTAYQSIKSINHKLRFGSPSFDLMKVEESTSSIKRFVDFYQDNGCEPDFINFILYHNVKAYGGNGISPVKNINRFLNHDPDILKAFFDSLKMLFKNKSNIHRLIYLDGRYYVSSYYDLLNDTSFAACYTVKNILENYDDSISFAFWNLSDFHEKSSIGLEAFHGGAGLFNYNGIKKPSYHALYLLNKLGDTVVAQGKGYFMTKGQGNLQMMLYNYIHPSESYIEDETTDKNSADRYKQFLDPVSREFGIELKSIENGSYIIKEYIINRNYSSCFDKWLEMGALTLANQEEVELLKSLSNIMQKKTMIDVVSNSYIFNFVLQPHEIKFVEMRRL</sequence>
<evidence type="ECO:0000256" key="1">
    <source>
        <dbReference type="ARBA" id="ARBA00008875"/>
    </source>
</evidence>
<keyword evidence="9" id="KW-1185">Reference proteome</keyword>
<dbReference type="Pfam" id="PF02311">
    <property type="entry name" value="AraC_binding"/>
    <property type="match status" value="1"/>
</dbReference>
<dbReference type="PROSITE" id="PS01124">
    <property type="entry name" value="HTH_ARAC_FAMILY_2"/>
    <property type="match status" value="1"/>
</dbReference>
<dbReference type="SUPFAM" id="SSF51182">
    <property type="entry name" value="RmlC-like cupins"/>
    <property type="match status" value="1"/>
</dbReference>
<comment type="caution">
    <text evidence="8">The sequence shown here is derived from an EMBL/GenBank/DDBJ whole genome shotgun (WGS) entry which is preliminary data.</text>
</comment>
<dbReference type="PANTHER" id="PTHR43280">
    <property type="entry name" value="ARAC-FAMILY TRANSCRIPTIONAL REGULATOR"/>
    <property type="match status" value="1"/>
</dbReference>
<dbReference type="Gene3D" id="1.10.10.60">
    <property type="entry name" value="Homeodomain-like"/>
    <property type="match status" value="2"/>
</dbReference>
<evidence type="ECO:0000256" key="5">
    <source>
        <dbReference type="ARBA" id="ARBA00023163"/>
    </source>
</evidence>
<dbReference type="EC" id="3.2.1.37" evidence="8"/>
<dbReference type="Pfam" id="PF12833">
    <property type="entry name" value="HTH_18"/>
    <property type="match status" value="1"/>
</dbReference>
<dbReference type="Pfam" id="PF01229">
    <property type="entry name" value="Glyco_hydro_39"/>
    <property type="match status" value="1"/>
</dbReference>
<dbReference type="RefSeq" id="WP_036939187.1">
    <property type="nucleotide sequence ID" value="NZ_JQKC01000008.1"/>
</dbReference>
<evidence type="ECO:0000313" key="9">
    <source>
        <dbReference type="Proteomes" id="UP000036923"/>
    </source>
</evidence>
<dbReference type="SUPFAM" id="SSF51445">
    <property type="entry name" value="(Trans)glycosidases"/>
    <property type="match status" value="1"/>
</dbReference>
<dbReference type="InterPro" id="IPR003313">
    <property type="entry name" value="AraC-bd"/>
</dbReference>
<gene>
    <name evidence="8" type="ORF">Bccel_3422</name>
</gene>
<evidence type="ECO:0000256" key="4">
    <source>
        <dbReference type="ARBA" id="ARBA00023125"/>
    </source>
</evidence>
<dbReference type="EMBL" id="LGTC01000001">
    <property type="protein sequence ID" value="KNY28151.1"/>
    <property type="molecule type" value="Genomic_DNA"/>
</dbReference>
<dbReference type="InterPro" id="IPR049166">
    <property type="entry name" value="GH39_cat"/>
</dbReference>
<dbReference type="SUPFAM" id="SSF46689">
    <property type="entry name" value="Homeodomain-like"/>
    <property type="match status" value="2"/>
</dbReference>
<dbReference type="eggNOG" id="COG2207">
    <property type="taxonomic scope" value="Bacteria"/>
</dbReference>
<name>A0A0L6JQN4_9FIRM</name>
<dbReference type="InterPro" id="IPR011051">
    <property type="entry name" value="RmlC_Cupin_sf"/>
</dbReference>
<evidence type="ECO:0000256" key="6">
    <source>
        <dbReference type="ARBA" id="ARBA00023295"/>
    </source>
</evidence>
<dbReference type="Proteomes" id="UP000036923">
    <property type="component" value="Unassembled WGS sequence"/>
</dbReference>
<dbReference type="eggNOG" id="COG3664">
    <property type="taxonomic scope" value="Bacteria"/>
</dbReference>
<dbReference type="SUPFAM" id="SSF51011">
    <property type="entry name" value="Glycosyl hydrolase domain"/>
    <property type="match status" value="1"/>
</dbReference>
<evidence type="ECO:0000256" key="2">
    <source>
        <dbReference type="ARBA" id="ARBA00022801"/>
    </source>
</evidence>
<dbReference type="GO" id="GO:0003700">
    <property type="term" value="F:DNA-binding transcription factor activity"/>
    <property type="evidence" value="ECO:0007669"/>
    <property type="project" value="InterPro"/>
</dbReference>
<dbReference type="InterPro" id="IPR009057">
    <property type="entry name" value="Homeodomain-like_sf"/>
</dbReference>
<dbReference type="PANTHER" id="PTHR43280:SF28">
    <property type="entry name" value="HTH-TYPE TRANSCRIPTIONAL ACTIVATOR RHAS"/>
    <property type="match status" value="1"/>
</dbReference>
<keyword evidence="6 8" id="KW-0326">Glycosidase</keyword>
<dbReference type="InterPro" id="IPR018062">
    <property type="entry name" value="HTH_AraC-typ_CS"/>
</dbReference>
<feature type="domain" description="HTH araC/xylS-type" evidence="7">
    <location>
        <begin position="179"/>
        <end position="277"/>
    </location>
</feature>
<organism evidence="8 9">
    <name type="scientific">Pseudobacteroides cellulosolvens ATCC 35603 = DSM 2933</name>
    <dbReference type="NCBI Taxonomy" id="398512"/>
    <lineage>
        <taxon>Bacteria</taxon>
        <taxon>Bacillati</taxon>
        <taxon>Bacillota</taxon>
        <taxon>Clostridia</taxon>
        <taxon>Eubacteriales</taxon>
        <taxon>Oscillospiraceae</taxon>
        <taxon>Pseudobacteroides</taxon>
    </lineage>
</organism>
<dbReference type="SMART" id="SM00342">
    <property type="entry name" value="HTH_ARAC"/>
    <property type="match status" value="1"/>
</dbReference>
<keyword evidence="3" id="KW-0805">Transcription regulation</keyword>
<dbReference type="InterPro" id="IPR018060">
    <property type="entry name" value="HTH_AraC"/>
</dbReference>
<evidence type="ECO:0000313" key="8">
    <source>
        <dbReference type="EMBL" id="KNY28151.1"/>
    </source>
</evidence>
<dbReference type="PRINTS" id="PR00745">
    <property type="entry name" value="GLHYDRLASE39"/>
</dbReference>
<evidence type="ECO:0000259" key="7">
    <source>
        <dbReference type="PROSITE" id="PS01124"/>
    </source>
</evidence>
<dbReference type="Gene3D" id="3.20.20.80">
    <property type="entry name" value="Glycosidases"/>
    <property type="match status" value="1"/>
</dbReference>
<evidence type="ECO:0000256" key="3">
    <source>
        <dbReference type="ARBA" id="ARBA00023015"/>
    </source>
</evidence>
<keyword evidence="4" id="KW-0238">DNA-binding</keyword>
<dbReference type="OrthoDB" id="9776971at2"/>
<protein>
    <submittedName>
        <fullName evidence="8">Transcriptional regulator with cupin sensor, AraC family</fullName>
        <ecNumber evidence="8">3.2.1.37</ecNumber>
    </submittedName>
</protein>
<proteinExistence type="inferred from homology"/>
<dbReference type="GO" id="GO:0009044">
    <property type="term" value="F:xylan 1,4-beta-xylosidase activity"/>
    <property type="evidence" value="ECO:0007669"/>
    <property type="project" value="UniProtKB-EC"/>
</dbReference>
<comment type="similarity">
    <text evidence="1">Belongs to the glycosyl hydrolase 39 family.</text>
</comment>
<accession>A0A0L6JQN4</accession>
<dbReference type="InterPro" id="IPR000514">
    <property type="entry name" value="Glyco_hydro_39"/>
</dbReference>